<dbReference type="Pfam" id="PF00643">
    <property type="entry name" value="zf-B_box"/>
    <property type="match status" value="1"/>
</dbReference>
<keyword evidence="3" id="KW-0862">Zinc</keyword>
<evidence type="ECO:0000256" key="4">
    <source>
        <dbReference type="PROSITE-ProRule" id="PRU00024"/>
    </source>
</evidence>
<reference evidence="8" key="1">
    <citation type="submission" date="2022-01" db="EMBL/GenBank/DDBJ databases">
        <authorList>
            <person name="Braso-Vives M."/>
        </authorList>
    </citation>
    <scope>NUCLEOTIDE SEQUENCE</scope>
</reference>
<dbReference type="CDD" id="cd19757">
    <property type="entry name" value="Bbox1"/>
    <property type="match status" value="1"/>
</dbReference>
<dbReference type="GO" id="GO:0006513">
    <property type="term" value="P:protein monoubiquitination"/>
    <property type="evidence" value="ECO:0007669"/>
    <property type="project" value="TreeGrafter"/>
</dbReference>
<dbReference type="InterPro" id="IPR017907">
    <property type="entry name" value="Znf_RING_CS"/>
</dbReference>
<dbReference type="Pfam" id="PF13445">
    <property type="entry name" value="zf-RING_UBOX"/>
    <property type="match status" value="1"/>
</dbReference>
<feature type="domain" description="B box-type" evidence="7">
    <location>
        <begin position="161"/>
        <end position="202"/>
    </location>
</feature>
<dbReference type="Proteomes" id="UP000838412">
    <property type="component" value="Chromosome 19"/>
</dbReference>
<dbReference type="PANTHER" id="PTHR25462">
    <property type="entry name" value="BONUS, ISOFORM C-RELATED"/>
    <property type="match status" value="1"/>
</dbReference>
<feature type="region of interest" description="Disordered" evidence="5">
    <location>
        <begin position="660"/>
        <end position="703"/>
    </location>
</feature>
<dbReference type="InterPro" id="IPR000315">
    <property type="entry name" value="Znf_B-box"/>
</dbReference>
<dbReference type="InterPro" id="IPR047153">
    <property type="entry name" value="TRIM45/56/19-like"/>
</dbReference>
<dbReference type="FunFam" id="3.30.160.60:FF:002885">
    <property type="entry name" value="Uncharacterized protein"/>
    <property type="match status" value="1"/>
</dbReference>
<evidence type="ECO:0000256" key="5">
    <source>
        <dbReference type="SAM" id="MobiDB-lite"/>
    </source>
</evidence>
<gene>
    <name evidence="8" type="primary">TRIM45</name>
    <name evidence="8" type="ORF">BLAG_LOCUS12268</name>
</gene>
<evidence type="ECO:0000259" key="6">
    <source>
        <dbReference type="PROSITE" id="PS50089"/>
    </source>
</evidence>
<dbReference type="Gene3D" id="4.10.830.40">
    <property type="match status" value="1"/>
</dbReference>
<dbReference type="OrthoDB" id="6105938at2759"/>
<dbReference type="PROSITE" id="PS50089">
    <property type="entry name" value="ZF_RING_2"/>
    <property type="match status" value="1"/>
</dbReference>
<keyword evidence="9" id="KW-1185">Reference proteome</keyword>
<proteinExistence type="predicted"/>
<dbReference type="SUPFAM" id="SSF57845">
    <property type="entry name" value="B-box zinc-binding domain"/>
    <property type="match status" value="1"/>
</dbReference>
<dbReference type="InterPro" id="IPR013083">
    <property type="entry name" value="Znf_RING/FYVE/PHD"/>
</dbReference>
<protein>
    <submittedName>
        <fullName evidence="8">TRIM45 protein</fullName>
    </submittedName>
</protein>
<dbReference type="SMART" id="SM00184">
    <property type="entry name" value="RING"/>
    <property type="match status" value="1"/>
</dbReference>
<accession>A0A8J9ZDS7</accession>
<evidence type="ECO:0000256" key="1">
    <source>
        <dbReference type="ARBA" id="ARBA00022723"/>
    </source>
</evidence>
<organism evidence="8 9">
    <name type="scientific">Branchiostoma lanceolatum</name>
    <name type="common">Common lancelet</name>
    <name type="synonym">Amphioxus lanceolatum</name>
    <dbReference type="NCBI Taxonomy" id="7740"/>
    <lineage>
        <taxon>Eukaryota</taxon>
        <taxon>Metazoa</taxon>
        <taxon>Chordata</taxon>
        <taxon>Cephalochordata</taxon>
        <taxon>Leptocardii</taxon>
        <taxon>Amphioxiformes</taxon>
        <taxon>Branchiostomatidae</taxon>
        <taxon>Branchiostoma</taxon>
    </lineage>
</organism>
<dbReference type="PROSITE" id="PS50119">
    <property type="entry name" value="ZF_BBOX"/>
    <property type="match status" value="2"/>
</dbReference>
<feature type="domain" description="B box-type" evidence="7">
    <location>
        <begin position="97"/>
        <end position="143"/>
    </location>
</feature>
<dbReference type="SUPFAM" id="SSF57850">
    <property type="entry name" value="RING/U-box"/>
    <property type="match status" value="1"/>
</dbReference>
<dbReference type="PROSITE" id="PS00518">
    <property type="entry name" value="ZF_RING_1"/>
    <property type="match status" value="1"/>
</dbReference>
<dbReference type="Gene3D" id="3.30.160.60">
    <property type="entry name" value="Classic Zinc Finger"/>
    <property type="match status" value="1"/>
</dbReference>
<dbReference type="InterPro" id="IPR027370">
    <property type="entry name" value="Znf-RING_euk"/>
</dbReference>
<keyword evidence="1" id="KW-0479">Metal-binding</keyword>
<dbReference type="SMART" id="SM00336">
    <property type="entry name" value="BBOX"/>
    <property type="match status" value="2"/>
</dbReference>
<name>A0A8J9ZDS7_BRALA</name>
<dbReference type="Gene3D" id="3.30.40.10">
    <property type="entry name" value="Zinc/RING finger domain, C3HC4 (zinc finger)"/>
    <property type="match status" value="1"/>
</dbReference>
<dbReference type="Pfam" id="PF22586">
    <property type="entry name" value="ANCHR-like_BBOX"/>
    <property type="match status" value="1"/>
</dbReference>
<evidence type="ECO:0000256" key="3">
    <source>
        <dbReference type="ARBA" id="ARBA00022833"/>
    </source>
</evidence>
<dbReference type="EMBL" id="OV696704">
    <property type="protein sequence ID" value="CAH1252086.1"/>
    <property type="molecule type" value="Genomic_DNA"/>
</dbReference>
<evidence type="ECO:0000259" key="7">
    <source>
        <dbReference type="PROSITE" id="PS50119"/>
    </source>
</evidence>
<dbReference type="PANTHER" id="PTHR25462:SF229">
    <property type="entry name" value="TRANSCRIPTION INTERMEDIARY FACTOR 1-BETA"/>
    <property type="match status" value="1"/>
</dbReference>
<feature type="domain" description="RING-type" evidence="6">
    <location>
        <begin position="16"/>
        <end position="60"/>
    </location>
</feature>
<dbReference type="AlphaFoldDB" id="A0A8J9ZDS7"/>
<evidence type="ECO:0000313" key="8">
    <source>
        <dbReference type="EMBL" id="CAH1252086.1"/>
    </source>
</evidence>
<evidence type="ECO:0000313" key="9">
    <source>
        <dbReference type="Proteomes" id="UP000838412"/>
    </source>
</evidence>
<keyword evidence="2 4" id="KW-0863">Zinc-finger</keyword>
<sequence length="703" mass="73787">MAEGIISQISGDFLECTICLEPFKDPKILPCLHTFCKGCLEKFIQKQSDAKETFPCPTCRTETVLSEGGVAGFKGNFFVLSLRDTVEAQKSLVSKVDEKVFCDLCEEEEASGGCEICEEFLCDECSRAHRRAKRTRDHEVIGVAELKEKRLAKMSSGLKSRSLPICPNHDDEKLKFFCESCLRPICRDCTVLQHKDHKYGYLANVVGDFRVKIKDTLEAAKPKIDEYQDIASVLAKKQAELDDKNKKAADGISSAAEEEIKYLSGLVRGKQTELEEQLATDTAARSKQLSATSDSVESTLGCLSSTVDFSQKVVEHGSDFDVMNVYADVTARLAALLKCPTPDIPDDISDVMFHPQMKRKGQKIDLGNIVGATASITDCPDTTEQAAADDDQTMASMKFTTLGATGRLGPTTLGNHYKGQDHEHLVTLRNGIQHFIVQETGTYTIEAAGAAAGWGPFDPKSTRGRGAVVKGTFQLKQGQGLKILVGQEGAEKKVNGAGVGGGGGTFVTRGDNKPLVVAGGGGGGVGLQTRNSLCDGTLSTRPANSYYNYYPGNDSYSSEGQGSDGGSYGRGAKTPVGSCGGGGGGLETDAVYTGEDDYRGPGAEGGKAFINGGVGGRGACYGSDGGFGGGGGSYGFGGGGGGGGGYSGGGSGLFIMPSGGGGGGSYNSGEDQSGEDGANDGPGYVVITKQQKDVDTNNEDFLF</sequence>
<evidence type="ECO:0000256" key="2">
    <source>
        <dbReference type="ARBA" id="ARBA00022771"/>
    </source>
</evidence>
<dbReference type="GO" id="GO:0008270">
    <property type="term" value="F:zinc ion binding"/>
    <property type="evidence" value="ECO:0007669"/>
    <property type="project" value="UniProtKB-KW"/>
</dbReference>
<dbReference type="GO" id="GO:0061630">
    <property type="term" value="F:ubiquitin protein ligase activity"/>
    <property type="evidence" value="ECO:0007669"/>
    <property type="project" value="TreeGrafter"/>
</dbReference>
<dbReference type="InterPro" id="IPR001841">
    <property type="entry name" value="Znf_RING"/>
</dbReference>